<feature type="transmembrane region" description="Helical" evidence="1">
    <location>
        <begin position="269"/>
        <end position="289"/>
    </location>
</feature>
<gene>
    <name evidence="2" type="ORF">F6I34_06345</name>
</gene>
<feature type="transmembrane region" description="Helical" evidence="1">
    <location>
        <begin position="106"/>
        <end position="132"/>
    </location>
</feature>
<accession>A0A0X8FER1</accession>
<name>A0A0X8FER1_9LACT</name>
<keyword evidence="3" id="KW-1185">Reference proteome</keyword>
<dbReference type="OrthoDB" id="86125at2"/>
<proteinExistence type="predicted"/>
<feature type="transmembrane region" description="Helical" evidence="1">
    <location>
        <begin position="301"/>
        <end position="321"/>
    </location>
</feature>
<keyword evidence="1" id="KW-1133">Transmembrane helix</keyword>
<evidence type="ECO:0000256" key="1">
    <source>
        <dbReference type="SAM" id="Phobius"/>
    </source>
</evidence>
<keyword evidence="1" id="KW-0472">Membrane</keyword>
<dbReference type="GeneID" id="89334191"/>
<feature type="transmembrane region" description="Helical" evidence="1">
    <location>
        <begin position="243"/>
        <end position="263"/>
    </location>
</feature>
<organism evidence="2 3">
    <name type="scientific">Aerococcus tenax</name>
    <dbReference type="NCBI Taxonomy" id="3078812"/>
    <lineage>
        <taxon>Bacteria</taxon>
        <taxon>Bacillati</taxon>
        <taxon>Bacillota</taxon>
        <taxon>Bacilli</taxon>
        <taxon>Lactobacillales</taxon>
        <taxon>Aerococcaceae</taxon>
        <taxon>Aerococcus</taxon>
    </lineage>
</organism>
<keyword evidence="1" id="KW-0812">Transmembrane</keyword>
<sequence>MEVIGIIGLIVAIISVIYLSFKGLSMVVAAPLSALIIILCNQMDIFGSLIGPENSYMAGLAGFLIKNFGIFILGAILGQYMDKSGATVSIANFILDKVGTESAYKVLVALTFIGALLTFGGISIFVVFFTLIPLARPIFKKLDINWKLLSIPLYLGAGTFTMSMIPGTPSVQNAIPTTTLGTSLTAAPVLGIISTVVMLGFGLWYMKYELDKSQAKGEGFYSYLEGDTSQIEEDVVEHSDNDLPSFVTSIIPLVILIATIMIFSNVDNIILIALTISIVLSAFLFKSYLPKQTEVLNAGATGSVGSSFGAASAVAFGAVLTSAPTFDAIKQAILNIPGPPLVSLAVATAILSGVMAASGAIGTVITQLAPTYLSMGIPAEIIHRIVVIGGGVITVVPQSGVVLTFNNISGLDFKHGFKEAFIVSNGGFLLSLIVTVIVAQIFYL</sequence>
<protein>
    <submittedName>
        <fullName evidence="2">GntP family permease</fullName>
    </submittedName>
</protein>
<dbReference type="Proteomes" id="UP000326476">
    <property type="component" value="Unassembled WGS sequence"/>
</dbReference>
<feature type="transmembrane region" description="Helical" evidence="1">
    <location>
        <begin position="420"/>
        <end position="443"/>
    </location>
</feature>
<feature type="transmembrane region" description="Helical" evidence="1">
    <location>
        <begin position="144"/>
        <end position="165"/>
    </location>
</feature>
<feature type="transmembrane region" description="Helical" evidence="1">
    <location>
        <begin position="381"/>
        <end position="400"/>
    </location>
</feature>
<dbReference type="Pfam" id="PF02447">
    <property type="entry name" value="GntP_permease"/>
    <property type="match status" value="1"/>
</dbReference>
<dbReference type="GO" id="GO:0005886">
    <property type="term" value="C:plasma membrane"/>
    <property type="evidence" value="ECO:0007669"/>
    <property type="project" value="TreeGrafter"/>
</dbReference>
<dbReference type="PANTHER" id="PTHR30354:SF7">
    <property type="entry name" value="BLL7963 PROTEIN"/>
    <property type="match status" value="1"/>
</dbReference>
<feature type="transmembrane region" description="Helical" evidence="1">
    <location>
        <begin position="341"/>
        <end position="369"/>
    </location>
</feature>
<dbReference type="EMBL" id="VYVN01000015">
    <property type="protein sequence ID" value="KAA9239487.1"/>
    <property type="molecule type" value="Genomic_DNA"/>
</dbReference>
<dbReference type="PANTHER" id="PTHR30354">
    <property type="entry name" value="GNT FAMILY GLUCONATE TRANSPORTER"/>
    <property type="match status" value="1"/>
</dbReference>
<dbReference type="InterPro" id="IPR003474">
    <property type="entry name" value="Glcn_transporter"/>
</dbReference>
<dbReference type="AlphaFoldDB" id="A0A0X8FER1"/>
<evidence type="ECO:0000313" key="2">
    <source>
        <dbReference type="EMBL" id="KAA9239487.1"/>
    </source>
</evidence>
<dbReference type="GO" id="GO:0015128">
    <property type="term" value="F:gluconate transmembrane transporter activity"/>
    <property type="evidence" value="ECO:0007669"/>
    <property type="project" value="InterPro"/>
</dbReference>
<feature type="transmembrane region" description="Helical" evidence="1">
    <location>
        <begin position="60"/>
        <end position="81"/>
    </location>
</feature>
<feature type="transmembrane region" description="Helical" evidence="1">
    <location>
        <begin position="6"/>
        <end position="39"/>
    </location>
</feature>
<comment type="caution">
    <text evidence="2">The sequence shown here is derived from an EMBL/GenBank/DDBJ whole genome shotgun (WGS) entry which is preliminary data.</text>
</comment>
<feature type="transmembrane region" description="Helical" evidence="1">
    <location>
        <begin position="185"/>
        <end position="206"/>
    </location>
</feature>
<dbReference type="KEGG" id="aun:AWM73_04400"/>
<dbReference type="RefSeq" id="WP_060778250.1">
    <property type="nucleotide sequence ID" value="NZ_CAJHMV010000001.1"/>
</dbReference>
<evidence type="ECO:0000313" key="3">
    <source>
        <dbReference type="Proteomes" id="UP000326476"/>
    </source>
</evidence>
<reference evidence="3" key="1">
    <citation type="submission" date="2019-09" db="EMBL/GenBank/DDBJ databases">
        <title>Draft genome sequence assemblies of isolates from the urinary tract.</title>
        <authorList>
            <person name="Mores C.R."/>
            <person name="Putonti C."/>
            <person name="Wolfe A.J."/>
        </authorList>
    </citation>
    <scope>NUCLEOTIDE SEQUENCE [LARGE SCALE GENOMIC DNA]</scope>
    <source>
        <strain evidence="3">UMB8614</strain>
    </source>
</reference>